<dbReference type="EMBL" id="BMNB01000001">
    <property type="protein sequence ID" value="GGM22146.1"/>
    <property type="molecule type" value="Genomic_DNA"/>
</dbReference>
<dbReference type="AlphaFoldDB" id="A0A917TGV2"/>
<gene>
    <name evidence="1" type="ORF">GCM10011608_03640</name>
</gene>
<evidence type="ECO:0000313" key="2">
    <source>
        <dbReference type="Proteomes" id="UP000608890"/>
    </source>
</evidence>
<organism evidence="1 2">
    <name type="scientific">Micromonospora sonchi</name>
    <dbReference type="NCBI Taxonomy" id="1763543"/>
    <lineage>
        <taxon>Bacteria</taxon>
        <taxon>Bacillati</taxon>
        <taxon>Actinomycetota</taxon>
        <taxon>Actinomycetes</taxon>
        <taxon>Micromonosporales</taxon>
        <taxon>Micromonosporaceae</taxon>
        <taxon>Micromonospora</taxon>
    </lineage>
</organism>
<sequence>MHIPAYAHDSIRAAALRNVPTSRQAGGLDCCLCDKPFGEDLAPVPLGPAPTSGLFGCRPCLTRLVTRARRARDAALARHAERARADSAYWMSVRERHVARLSSVRQAAEAVAGLARGEDVEALRVAWLLVSLESAYTWIPDAPEPPASVDREDPEMKNEAFRLDLAMITAREAVAERLTYHLINEGHPEEPEMCEEFECPEGCSGRHDSTHIDCGPDAVFDDLAEHGVTVEQPEHDPLSPRLAAPFGKTEAEQKHSRLPDIEERASVVLAHFGIDADDTDALVSAAAVGLVADAWCEGPLNAIHTDNDGPNDGEIFAQSVDLYRRARAALMAARNDEPEALLAFVAVATDIDLPWAGGSRFALRSTSGFVPEFVQHVNDRVWFTMEVMRERGWRAGLLHRAASAAFKAPTHFGMPRWPSVVASAMERLALLDQAGAPEALADLAAVKTSLLEAPDRLGANALNWISDQALLGWCAP</sequence>
<evidence type="ECO:0000313" key="1">
    <source>
        <dbReference type="EMBL" id="GGM22146.1"/>
    </source>
</evidence>
<comment type="caution">
    <text evidence="1">The sequence shown here is derived from an EMBL/GenBank/DDBJ whole genome shotgun (WGS) entry which is preliminary data.</text>
</comment>
<dbReference type="Proteomes" id="UP000608890">
    <property type="component" value="Unassembled WGS sequence"/>
</dbReference>
<keyword evidence="2" id="KW-1185">Reference proteome</keyword>
<dbReference type="RefSeq" id="WP_189040433.1">
    <property type="nucleotide sequence ID" value="NZ_BMNB01000001.1"/>
</dbReference>
<protein>
    <submittedName>
        <fullName evidence="1">Uncharacterized protein</fullName>
    </submittedName>
</protein>
<reference evidence="1" key="1">
    <citation type="journal article" date="2014" name="Int. J. Syst. Evol. Microbiol.">
        <title>Complete genome sequence of Corynebacterium casei LMG S-19264T (=DSM 44701T), isolated from a smear-ripened cheese.</title>
        <authorList>
            <consortium name="US DOE Joint Genome Institute (JGI-PGF)"/>
            <person name="Walter F."/>
            <person name="Albersmeier A."/>
            <person name="Kalinowski J."/>
            <person name="Ruckert C."/>
        </authorList>
    </citation>
    <scope>NUCLEOTIDE SEQUENCE</scope>
    <source>
        <strain evidence="1">CGMCC 4.7312</strain>
    </source>
</reference>
<proteinExistence type="predicted"/>
<accession>A0A917TGV2</accession>
<reference evidence="1" key="2">
    <citation type="submission" date="2020-09" db="EMBL/GenBank/DDBJ databases">
        <authorList>
            <person name="Sun Q."/>
            <person name="Zhou Y."/>
        </authorList>
    </citation>
    <scope>NUCLEOTIDE SEQUENCE</scope>
    <source>
        <strain evidence="1">CGMCC 4.7312</strain>
    </source>
</reference>
<name>A0A917TGV2_9ACTN</name>